<keyword evidence="7" id="KW-0489">Methyltransferase</keyword>
<dbReference type="EMBL" id="KX264251">
    <property type="protein sequence ID" value="ANM86363.1"/>
    <property type="molecule type" value="Genomic_DNA"/>
</dbReference>
<dbReference type="EMBL" id="MG777500">
    <property type="protein sequence ID" value="AUW31241.1"/>
    <property type="molecule type" value="Genomic_DNA"/>
</dbReference>
<dbReference type="InterPro" id="IPR008011">
    <property type="entry name" value="Complex1_LYR_dom"/>
</dbReference>
<keyword evidence="3 5" id="KW-0479">Metal-binding</keyword>
<dbReference type="InterPro" id="IPR002401">
    <property type="entry name" value="Cyt_P450_E_grp-I"/>
</dbReference>
<dbReference type="InterPro" id="IPR001128">
    <property type="entry name" value="Cyt_P450"/>
</dbReference>
<dbReference type="GO" id="GO:0004497">
    <property type="term" value="F:monooxygenase activity"/>
    <property type="evidence" value="ECO:0007669"/>
    <property type="project" value="InterPro"/>
</dbReference>
<evidence type="ECO:0000256" key="3">
    <source>
        <dbReference type="ARBA" id="ARBA00022723"/>
    </source>
</evidence>
<keyword evidence="4 5" id="KW-0408">Iron</keyword>
<dbReference type="Pfam" id="PF05347">
    <property type="entry name" value="Complex1_LYR"/>
    <property type="match status" value="1"/>
</dbReference>
<evidence type="ECO:0000256" key="2">
    <source>
        <dbReference type="ARBA" id="ARBA00010617"/>
    </source>
</evidence>
<dbReference type="PRINTS" id="PR00463">
    <property type="entry name" value="EP450I"/>
</dbReference>
<sequence length="721" mass="82012">MLYNICWLGFGFMLALVVIRSLATRYLSSLRKFKGPVLASFTNAWRLNYVYWHRHETPMSKIHEKYGDIVRLGPNVLAFRQHQAMLDIYGPQGRNFKKSEFYPVNSSTTKGRRNYTLFSTHDKPYHDNLRRAVGSAFSVTSVLRYEPFVDSTIGLFLKTVNQRYADKTDAEGVFNFAEWLLYFAFDTIEQLTYGARDDGLIESGRDVSGLLGYLQDFLNYGYLAGQMPVLDKILRHNPILSWLNSWGLFLGTTFPGIPFAIKRIQGKLDRQKIIGTQVEDPATQESLLDRFLRAKQEHPETVTDREVFGLTLSMIFAGSDTTAITLTALFYYLLKNPECYSRLQREVDENFPAFGVKALEDPVDYTKAQKLLYLHACLQETFRIHPATGFNNERVVDPQGAIICGERIPGGTIVSCSSWVLHRNKETFGEDVDSYRPERWLGDSEDVKEMNRAMFQFAQGNFSCIGKNISMMEMMKVVPAILRAFHISLADPNMKLKVFNGQNVRILNLNSRQGADNASREKLVSGGDGSLGTADRTTPLLTLKPSYHSRPLIIANSSPYGKTPQCARRERKQCRTVTIPQLSPPPQNPSKTHVKHNCIQCSSSLPSPSSSVALPESSMHPFHSLSRTYATSSTIRRSLLANKPPLSLDHFLLRQRVLALYRTIIRACDRIPLPIREEMKEYARVEFERQKDVEDLRKIRYLLSTGKAEFDRLMGQISVKS</sequence>
<dbReference type="CDD" id="cd20262">
    <property type="entry name" value="Complex1_LYR_LYRM2"/>
    <property type="match status" value="1"/>
</dbReference>
<organism evidence="7">
    <name type="scientific">Cladonia uncialis subsp. uncialis</name>
    <dbReference type="NCBI Taxonomy" id="180999"/>
    <lineage>
        <taxon>Eukaryota</taxon>
        <taxon>Fungi</taxon>
        <taxon>Dikarya</taxon>
        <taxon>Ascomycota</taxon>
        <taxon>Pezizomycotina</taxon>
        <taxon>Lecanoromycetes</taxon>
        <taxon>OSLEUM clade</taxon>
        <taxon>Lecanoromycetidae</taxon>
        <taxon>Lecanorales</taxon>
        <taxon>Lecanorineae</taxon>
        <taxon>Cladoniaceae</taxon>
        <taxon>Cladonia</taxon>
    </lineage>
</organism>
<dbReference type="PANTHER" id="PTHR24305:SF232">
    <property type="entry name" value="P450, PUTATIVE (EUROFUNG)-RELATED"/>
    <property type="match status" value="1"/>
</dbReference>
<feature type="domain" description="Complex 1 LYR protein" evidence="6">
    <location>
        <begin position="655"/>
        <end position="711"/>
    </location>
</feature>
<dbReference type="Gene3D" id="1.10.630.10">
    <property type="entry name" value="Cytochrome P450"/>
    <property type="match status" value="1"/>
</dbReference>
<dbReference type="InterPro" id="IPR036396">
    <property type="entry name" value="Cyt_P450_sf"/>
</dbReference>
<keyword evidence="7" id="KW-0808">Transferase</keyword>
<dbReference type="InterPro" id="IPR045293">
    <property type="entry name" value="Complex1_LYR_LYRM2"/>
</dbReference>
<evidence type="ECO:0000256" key="4">
    <source>
        <dbReference type="ARBA" id="ARBA00023004"/>
    </source>
</evidence>
<keyword evidence="5" id="KW-0349">Heme</keyword>
<evidence type="ECO:0000313" key="7">
    <source>
        <dbReference type="EMBL" id="ANM86363.1"/>
    </source>
</evidence>
<dbReference type="GO" id="GO:0008168">
    <property type="term" value="F:methyltransferase activity"/>
    <property type="evidence" value="ECO:0007669"/>
    <property type="project" value="UniProtKB-KW"/>
</dbReference>
<evidence type="ECO:0000256" key="1">
    <source>
        <dbReference type="ARBA" id="ARBA00001971"/>
    </source>
</evidence>
<name>A0A1Z1CC64_CLAUC</name>
<evidence type="ECO:0000313" key="8">
    <source>
        <dbReference type="EMBL" id="AUW31241.1"/>
    </source>
</evidence>
<accession>A0A1Z1CC64</accession>
<dbReference type="Pfam" id="PF00067">
    <property type="entry name" value="p450"/>
    <property type="match status" value="1"/>
</dbReference>
<dbReference type="AlphaFoldDB" id="A0A1Z1CC64"/>
<proteinExistence type="inferred from homology"/>
<comment type="cofactor">
    <cofactor evidence="1 5">
        <name>heme</name>
        <dbReference type="ChEBI" id="CHEBI:30413"/>
    </cofactor>
</comment>
<reference evidence="7" key="1">
    <citation type="submission" date="2016-05" db="EMBL/GenBank/DDBJ databases">
        <title>Lichen genome sequencing reveals its rich biosynthetic potential.</title>
        <authorList>
            <person name="Bertrand R.L."/>
            <person name="Abdel-Hameed M."/>
            <person name="Sorensen J.L."/>
        </authorList>
    </citation>
    <scope>NUCLEOTIDE SEQUENCE</scope>
</reference>
<protein>
    <submittedName>
        <fullName evidence="8">Putative cytochrome p450</fullName>
    </submittedName>
    <submittedName>
        <fullName evidence="7">Putative demethylase</fullName>
    </submittedName>
</protein>
<dbReference type="PANTHER" id="PTHR24305">
    <property type="entry name" value="CYTOCHROME P450"/>
    <property type="match status" value="1"/>
</dbReference>
<reference evidence="8" key="2">
    <citation type="submission" date="2017-12" db="EMBL/GenBank/DDBJ databases">
        <title>Genome Sequencing Reveals a Rich Biosynthetic Potential.</title>
        <authorList>
            <person name="Bertrand R.L."/>
            <person name="Abdel-Hameed M.E."/>
            <person name="Sorensen J.L."/>
        </authorList>
    </citation>
    <scope>NUCLEOTIDE SEQUENCE</scope>
</reference>
<dbReference type="PRINTS" id="PR00385">
    <property type="entry name" value="P450"/>
</dbReference>
<evidence type="ECO:0000256" key="5">
    <source>
        <dbReference type="PIRSR" id="PIRSR602401-1"/>
    </source>
</evidence>
<dbReference type="GO" id="GO:0032259">
    <property type="term" value="P:methylation"/>
    <property type="evidence" value="ECO:0007669"/>
    <property type="project" value="UniProtKB-KW"/>
</dbReference>
<dbReference type="GO" id="GO:0005506">
    <property type="term" value="F:iron ion binding"/>
    <property type="evidence" value="ECO:0007669"/>
    <property type="project" value="InterPro"/>
</dbReference>
<dbReference type="GO" id="GO:0016705">
    <property type="term" value="F:oxidoreductase activity, acting on paired donors, with incorporation or reduction of molecular oxygen"/>
    <property type="evidence" value="ECO:0007669"/>
    <property type="project" value="InterPro"/>
</dbReference>
<dbReference type="InterPro" id="IPR050121">
    <property type="entry name" value="Cytochrome_P450_monoxygenase"/>
</dbReference>
<dbReference type="SUPFAM" id="SSF48264">
    <property type="entry name" value="Cytochrome P450"/>
    <property type="match status" value="1"/>
</dbReference>
<dbReference type="CDD" id="cd11060">
    <property type="entry name" value="CYP57A1-like"/>
    <property type="match status" value="1"/>
</dbReference>
<comment type="similarity">
    <text evidence="2">Belongs to the cytochrome P450 family.</text>
</comment>
<feature type="binding site" description="axial binding residue" evidence="5">
    <location>
        <position position="464"/>
    </location>
    <ligand>
        <name>heme</name>
        <dbReference type="ChEBI" id="CHEBI:30413"/>
    </ligand>
    <ligandPart>
        <name>Fe</name>
        <dbReference type="ChEBI" id="CHEBI:18248"/>
    </ligandPart>
</feature>
<dbReference type="GO" id="GO:0020037">
    <property type="term" value="F:heme binding"/>
    <property type="evidence" value="ECO:0007669"/>
    <property type="project" value="InterPro"/>
</dbReference>
<evidence type="ECO:0000259" key="6">
    <source>
        <dbReference type="Pfam" id="PF05347"/>
    </source>
</evidence>